<sequence length="172" mass="19490">MNNVRKNVLIALAALTLGGAAFAAEEQAQAPQGPHQHQQMSPEQRQAKRAEFQAKMAEHRAQRQQQLHDALKLSGAQEQAWNTFVASMKPAERQPHPDRAAFANLSAPERMQKMIEFSKQRTARMESRQAALNTFYSTLNPEQKKVFDEQTRRAMGEHHGMHGQHRPGMMRG</sequence>
<proteinExistence type="predicted"/>
<evidence type="ECO:0000256" key="2">
    <source>
        <dbReference type="SAM" id="SignalP"/>
    </source>
</evidence>
<evidence type="ECO:0000313" key="3">
    <source>
        <dbReference type="EMBL" id="MCS0610636.1"/>
    </source>
</evidence>
<evidence type="ECO:0000256" key="1">
    <source>
        <dbReference type="SAM" id="MobiDB-lite"/>
    </source>
</evidence>
<organism evidence="3 4">
    <name type="scientific">Massilia solisilvae</name>
    <dbReference type="NCBI Taxonomy" id="1811225"/>
    <lineage>
        <taxon>Bacteria</taxon>
        <taxon>Pseudomonadati</taxon>
        <taxon>Pseudomonadota</taxon>
        <taxon>Betaproteobacteria</taxon>
        <taxon>Burkholderiales</taxon>
        <taxon>Oxalobacteraceae</taxon>
        <taxon>Telluria group</taxon>
        <taxon>Massilia</taxon>
    </lineage>
</organism>
<feature type="compositionally biased region" description="Basic and acidic residues" evidence="1">
    <location>
        <begin position="45"/>
        <end position="61"/>
    </location>
</feature>
<name>A0ABT2BQF9_9BURK</name>
<reference evidence="3 4" key="1">
    <citation type="submission" date="2022-08" db="EMBL/GenBank/DDBJ databases">
        <title>Reclassification of Massilia species as members of the genera Telluria, Duganella, Pseudoduganella, Mokoshia gen. nov. and Zemynaea gen. nov. using orthogonal and non-orthogonal genome-based approaches.</title>
        <authorList>
            <person name="Bowman J.P."/>
        </authorList>
    </citation>
    <scope>NUCLEOTIDE SEQUENCE [LARGE SCALE GENOMIC DNA]</scope>
    <source>
        <strain evidence="3 4">JCM 31607</strain>
    </source>
</reference>
<feature type="chain" id="PRO_5046624832" evidence="2">
    <location>
        <begin position="24"/>
        <end position="172"/>
    </location>
</feature>
<feature type="compositionally biased region" description="Low complexity" evidence="1">
    <location>
        <begin position="26"/>
        <end position="39"/>
    </location>
</feature>
<gene>
    <name evidence="3" type="ORF">NX773_20905</name>
</gene>
<feature type="signal peptide" evidence="2">
    <location>
        <begin position="1"/>
        <end position="23"/>
    </location>
</feature>
<dbReference type="Proteomes" id="UP001205861">
    <property type="component" value="Unassembled WGS sequence"/>
</dbReference>
<dbReference type="InterPro" id="IPR012899">
    <property type="entry name" value="LTXXQ"/>
</dbReference>
<protein>
    <submittedName>
        <fullName evidence="3">Spy/CpxP family protein refolding chaperone</fullName>
    </submittedName>
</protein>
<evidence type="ECO:0000313" key="4">
    <source>
        <dbReference type="Proteomes" id="UP001205861"/>
    </source>
</evidence>
<comment type="caution">
    <text evidence="3">The sequence shown here is derived from an EMBL/GenBank/DDBJ whole genome shotgun (WGS) entry which is preliminary data.</text>
</comment>
<keyword evidence="2" id="KW-0732">Signal</keyword>
<keyword evidence="4" id="KW-1185">Reference proteome</keyword>
<dbReference type="RefSeq" id="WP_258858207.1">
    <property type="nucleotide sequence ID" value="NZ_JANUGV010000008.1"/>
</dbReference>
<accession>A0ABT2BQF9</accession>
<dbReference type="Pfam" id="PF07813">
    <property type="entry name" value="LTXXQ"/>
    <property type="match status" value="1"/>
</dbReference>
<feature type="region of interest" description="Disordered" evidence="1">
    <location>
        <begin position="26"/>
        <end position="61"/>
    </location>
</feature>
<dbReference type="EMBL" id="JANUGV010000008">
    <property type="protein sequence ID" value="MCS0610636.1"/>
    <property type="molecule type" value="Genomic_DNA"/>
</dbReference>